<dbReference type="PANTHER" id="PTHR13538">
    <property type="entry name" value="N-ACETYLTRANSFERASE 6"/>
    <property type="match status" value="1"/>
</dbReference>
<dbReference type="CDD" id="cd04301">
    <property type="entry name" value="NAT_SF"/>
    <property type="match status" value="1"/>
</dbReference>
<dbReference type="Pfam" id="PF00583">
    <property type="entry name" value="Acetyltransf_1"/>
    <property type="match status" value="1"/>
</dbReference>
<dbReference type="AlphaFoldDB" id="A0AAJ6QXT5"/>
<sequence length="205" mass="23282">MVNVELEETYRLGELHDYPMFMKICCDTLNSEWKRSETARMHSLQKSSSAFPVSLVMFAAKSKEFFGHARVCRILERTDACFIESVIVMSEKRGRGLGRRLMALVEEYARQHGFLTIYLTTKDKQSFYEHLGYTYCEPMTASNSSCVTLETIDRIQGLPAAPATVFALSGTDGALPPPPSPPPPPPPQWVKGKRIDRNWMMKILR</sequence>
<dbReference type="InterPro" id="IPR016181">
    <property type="entry name" value="Acyl_CoA_acyltransferase"/>
</dbReference>
<keyword evidence="3" id="KW-1185">Reference proteome</keyword>
<dbReference type="InterPro" id="IPR039840">
    <property type="entry name" value="NAA80"/>
</dbReference>
<dbReference type="GO" id="GO:0005737">
    <property type="term" value="C:cytoplasm"/>
    <property type="evidence" value="ECO:0007669"/>
    <property type="project" value="TreeGrafter"/>
</dbReference>
<name>A0AAJ6QXT5_9ACAR</name>
<dbReference type="Proteomes" id="UP000694867">
    <property type="component" value="Unplaced"/>
</dbReference>
<organism evidence="3 4">
    <name type="scientific">Galendromus occidentalis</name>
    <name type="common">western predatory mite</name>
    <dbReference type="NCBI Taxonomy" id="34638"/>
    <lineage>
        <taxon>Eukaryota</taxon>
        <taxon>Metazoa</taxon>
        <taxon>Ecdysozoa</taxon>
        <taxon>Arthropoda</taxon>
        <taxon>Chelicerata</taxon>
        <taxon>Arachnida</taxon>
        <taxon>Acari</taxon>
        <taxon>Parasitiformes</taxon>
        <taxon>Mesostigmata</taxon>
        <taxon>Gamasina</taxon>
        <taxon>Phytoseioidea</taxon>
        <taxon>Phytoseiidae</taxon>
        <taxon>Typhlodrominae</taxon>
        <taxon>Galendromus</taxon>
    </lineage>
</organism>
<feature type="domain" description="N-acetyltransferase" evidence="2">
    <location>
        <begin position="8"/>
        <end position="153"/>
    </location>
</feature>
<dbReference type="RefSeq" id="XP_003747350.1">
    <property type="nucleotide sequence ID" value="XM_003747302.2"/>
</dbReference>
<gene>
    <name evidence="4" type="primary">LOC100908143</name>
</gene>
<proteinExistence type="predicted"/>
<evidence type="ECO:0000259" key="2">
    <source>
        <dbReference type="PROSITE" id="PS51186"/>
    </source>
</evidence>
<dbReference type="SUPFAM" id="SSF55729">
    <property type="entry name" value="Acyl-CoA N-acyltransferases (Nat)"/>
    <property type="match status" value="1"/>
</dbReference>
<dbReference type="PROSITE" id="PS51186">
    <property type="entry name" value="GNAT"/>
    <property type="match status" value="1"/>
</dbReference>
<dbReference type="GO" id="GO:0008080">
    <property type="term" value="F:N-acetyltransferase activity"/>
    <property type="evidence" value="ECO:0007669"/>
    <property type="project" value="InterPro"/>
</dbReference>
<evidence type="ECO:0000256" key="1">
    <source>
        <dbReference type="SAM" id="MobiDB-lite"/>
    </source>
</evidence>
<evidence type="ECO:0000313" key="3">
    <source>
        <dbReference type="Proteomes" id="UP000694867"/>
    </source>
</evidence>
<evidence type="ECO:0000313" key="4">
    <source>
        <dbReference type="RefSeq" id="XP_003747350.1"/>
    </source>
</evidence>
<dbReference type="Gene3D" id="3.40.630.30">
    <property type="match status" value="1"/>
</dbReference>
<dbReference type="GO" id="GO:1905502">
    <property type="term" value="F:acetyl-CoA binding"/>
    <property type="evidence" value="ECO:0007669"/>
    <property type="project" value="TreeGrafter"/>
</dbReference>
<dbReference type="GeneID" id="100908143"/>
<protein>
    <submittedName>
        <fullName evidence="4">N-alpha-acetyltransferase 80</fullName>
    </submittedName>
</protein>
<dbReference type="KEGG" id="goe:100908143"/>
<reference evidence="4" key="1">
    <citation type="submission" date="2025-08" db="UniProtKB">
        <authorList>
            <consortium name="RefSeq"/>
        </authorList>
    </citation>
    <scope>IDENTIFICATION</scope>
</reference>
<dbReference type="InterPro" id="IPR000182">
    <property type="entry name" value="GNAT_dom"/>
</dbReference>
<feature type="region of interest" description="Disordered" evidence="1">
    <location>
        <begin position="169"/>
        <end position="188"/>
    </location>
</feature>
<accession>A0AAJ6QXT5</accession>
<dbReference type="CTD" id="24142"/>
<feature type="compositionally biased region" description="Pro residues" evidence="1">
    <location>
        <begin position="175"/>
        <end position="188"/>
    </location>
</feature>
<dbReference type="PANTHER" id="PTHR13538:SF4">
    <property type="entry name" value="N-ALPHA-ACETYLTRANSFERASE 80"/>
    <property type="match status" value="1"/>
</dbReference>